<dbReference type="Pfam" id="PF05305">
    <property type="entry name" value="DUF732"/>
    <property type="match status" value="1"/>
</dbReference>
<reference evidence="1 2" key="1">
    <citation type="submission" date="2018-12" db="EMBL/GenBank/DDBJ databases">
        <title>Draft genome sequences of Mycolicibacterium peregrinum isolated from a pig with lymphadenitis and from soil on the same Japanese pig farm.</title>
        <authorList>
            <person name="Komatsu T."/>
            <person name="Ohya K."/>
            <person name="Sawai K."/>
            <person name="Odoi J.O."/>
            <person name="Otsu K."/>
            <person name="Ota A."/>
            <person name="Ito T."/>
            <person name="Kawai M."/>
            <person name="Maruyama F."/>
        </authorList>
    </citation>
    <scope>NUCLEOTIDE SEQUENCE [LARGE SCALE GENOMIC DNA]</scope>
    <source>
        <strain evidence="1 2">138</strain>
    </source>
</reference>
<organism evidence="1 2">
    <name type="scientific">Mycolicibacterium peregrinum</name>
    <name type="common">Mycobacterium peregrinum</name>
    <dbReference type="NCBI Taxonomy" id="43304"/>
    <lineage>
        <taxon>Bacteria</taxon>
        <taxon>Bacillati</taxon>
        <taxon>Actinomycetota</taxon>
        <taxon>Actinomycetes</taxon>
        <taxon>Mycobacteriales</taxon>
        <taxon>Mycobacteriaceae</taxon>
        <taxon>Mycolicibacterium</taxon>
    </lineage>
</organism>
<name>A0A4Z0HRU6_MYCPR</name>
<evidence type="ECO:0000313" key="2">
    <source>
        <dbReference type="Proteomes" id="UP000297792"/>
    </source>
</evidence>
<comment type="caution">
    <text evidence="1">The sequence shown here is derived from an EMBL/GenBank/DDBJ whole genome shotgun (WGS) entry which is preliminary data.</text>
</comment>
<dbReference type="Proteomes" id="UP000297792">
    <property type="component" value="Unassembled WGS sequence"/>
</dbReference>
<sequence length="123" mass="13499">MPVVMRALGCATVTAALAITGALSNAPLAMAGPAEDYFLNELYKTHQKWFWPFGEDYIIGVAHGVCDAWDSGVGYPEKVESMAIEKGWTHRNTRYFVALSTATFCPDRYIAQIPAEARLPDGK</sequence>
<dbReference type="InterPro" id="IPR007969">
    <property type="entry name" value="DUF732"/>
</dbReference>
<accession>A0A4Z0HRU6</accession>
<gene>
    <name evidence="1" type="ORF">EJD98_09675</name>
</gene>
<keyword evidence="2" id="KW-1185">Reference proteome</keyword>
<proteinExistence type="predicted"/>
<dbReference type="EMBL" id="RWKA01000004">
    <property type="protein sequence ID" value="TGB44131.1"/>
    <property type="molecule type" value="Genomic_DNA"/>
</dbReference>
<protein>
    <submittedName>
        <fullName evidence="1">DUF732 domain-containing protein</fullName>
    </submittedName>
</protein>
<dbReference type="AlphaFoldDB" id="A0A4Z0HRU6"/>
<evidence type="ECO:0000313" key="1">
    <source>
        <dbReference type="EMBL" id="TGB44131.1"/>
    </source>
</evidence>
<dbReference type="RefSeq" id="WP_135359806.1">
    <property type="nucleotide sequence ID" value="NZ_RWJZ01000003.1"/>
</dbReference>